<dbReference type="PANTHER" id="PTHR10270">
    <property type="entry name" value="SOX TRANSCRIPTION FACTOR"/>
    <property type="match status" value="1"/>
</dbReference>
<evidence type="ECO:0000313" key="7">
    <source>
        <dbReference type="EMBL" id="KAH8993404.1"/>
    </source>
</evidence>
<sequence>MTLHLFFLSLCFFPFYPHLLAQVPVQSGRTHLWQVLVCGCGSEQARRRSYLSRRAPYKMGSSLTIPPHPTSSIPFTSSPSLVPPNPSSFLFPLHAVSQNIIMSGAVRNKGGAGAQHPPRPPNAWILYRSDKLQQLPPPALGQPKPTQAEVSKIISAQWKAEPDEVRAIYDERAQIAKVEHARLYPNYRFTPMKRADKDRMREEKRQAKEQERAGRRTRGRASPYALPPTASSSTPPIPLIAQTVPPNSKPASPLVSSASSPLPGTPSSQSSADIALRYGSTHAPSHDSFADPRRPNSSDSQSASSRASSYSRADIPVATPLPAVPAHLQLSTPQTLTHKGWQPPQSESSSTTFLSPLQEFPLTDWPQSAPQSNEAPPLEQNDNIFFSMPGFENEPLQPSSLLAELFGTDLPGVFQLQGIESPRLTARPPGSIDLGVGNYPPGMCGSSAFDDALRSLGEDPATFMANPTADELLAAISMLSPQENDDPLSSGSAATDPLQGFNFDEYLQDFGGSAPPPPPAAGGSAPPGMHSVTVTLTVPHNSPVETPSSESLASPSPMPSFYATTPSPVSAVEPSPPPPAQYQPWVPPSGAANAAGRRVGGSWKVPLAVSRLASESPIPSCASSPKQAAV</sequence>
<dbReference type="GO" id="GO:0005634">
    <property type="term" value="C:nucleus"/>
    <property type="evidence" value="ECO:0007669"/>
    <property type="project" value="UniProtKB-UniRule"/>
</dbReference>
<keyword evidence="5" id="KW-0732">Signal</keyword>
<dbReference type="EMBL" id="JAKELL010000018">
    <property type="protein sequence ID" value="KAH8993404.1"/>
    <property type="molecule type" value="Genomic_DNA"/>
</dbReference>
<dbReference type="InterPro" id="IPR009071">
    <property type="entry name" value="HMG_box_dom"/>
</dbReference>
<dbReference type="GO" id="GO:0000978">
    <property type="term" value="F:RNA polymerase II cis-regulatory region sequence-specific DNA binding"/>
    <property type="evidence" value="ECO:0007669"/>
    <property type="project" value="TreeGrafter"/>
</dbReference>
<dbReference type="InterPro" id="IPR050140">
    <property type="entry name" value="SRY-related_HMG-box_TF-like"/>
</dbReference>
<name>A0AAD4LJ92_9AGAM</name>
<evidence type="ECO:0000256" key="3">
    <source>
        <dbReference type="PROSITE-ProRule" id="PRU00267"/>
    </source>
</evidence>
<feature type="signal peptide" evidence="5">
    <location>
        <begin position="1"/>
        <end position="21"/>
    </location>
</feature>
<dbReference type="InterPro" id="IPR036910">
    <property type="entry name" value="HMG_box_dom_sf"/>
</dbReference>
<feature type="compositionally biased region" description="Low complexity" evidence="4">
    <location>
        <begin position="588"/>
        <end position="597"/>
    </location>
</feature>
<feature type="region of interest" description="Disordered" evidence="4">
    <location>
        <begin position="189"/>
        <end position="316"/>
    </location>
</feature>
<feature type="compositionally biased region" description="Basic and acidic residues" evidence="4">
    <location>
        <begin position="284"/>
        <end position="296"/>
    </location>
</feature>
<organism evidence="7 8">
    <name type="scientific">Lactarius akahatsu</name>
    <dbReference type="NCBI Taxonomy" id="416441"/>
    <lineage>
        <taxon>Eukaryota</taxon>
        <taxon>Fungi</taxon>
        <taxon>Dikarya</taxon>
        <taxon>Basidiomycota</taxon>
        <taxon>Agaricomycotina</taxon>
        <taxon>Agaricomycetes</taxon>
        <taxon>Russulales</taxon>
        <taxon>Russulaceae</taxon>
        <taxon>Lactarius</taxon>
    </lineage>
</organism>
<keyword evidence="1 3" id="KW-0238">DNA-binding</keyword>
<feature type="compositionally biased region" description="Pro residues" evidence="4">
    <location>
        <begin position="574"/>
        <end position="587"/>
    </location>
</feature>
<feature type="compositionally biased region" description="Low complexity" evidence="4">
    <location>
        <begin position="221"/>
        <end position="234"/>
    </location>
</feature>
<feature type="domain" description="HMG box" evidence="6">
    <location>
        <begin position="117"/>
        <end position="188"/>
    </location>
</feature>
<comment type="caution">
    <text evidence="7">The sequence shown here is derived from an EMBL/GenBank/DDBJ whole genome shotgun (WGS) entry which is preliminary data.</text>
</comment>
<keyword evidence="3" id="KW-0539">Nucleus</keyword>
<feature type="DNA-binding region" description="HMG box" evidence="3">
    <location>
        <begin position="117"/>
        <end position="188"/>
    </location>
</feature>
<evidence type="ECO:0000313" key="8">
    <source>
        <dbReference type="Proteomes" id="UP001201163"/>
    </source>
</evidence>
<dbReference type="GO" id="GO:0030154">
    <property type="term" value="P:cell differentiation"/>
    <property type="evidence" value="ECO:0007669"/>
    <property type="project" value="TreeGrafter"/>
</dbReference>
<accession>A0AAD4LJ92</accession>
<keyword evidence="2" id="KW-0804">Transcription</keyword>
<dbReference type="AlphaFoldDB" id="A0AAD4LJ92"/>
<evidence type="ECO:0000256" key="5">
    <source>
        <dbReference type="SAM" id="SignalP"/>
    </source>
</evidence>
<protein>
    <recommendedName>
        <fullName evidence="6">HMG box domain-containing protein</fullName>
    </recommendedName>
</protein>
<feature type="compositionally biased region" description="Polar residues" evidence="4">
    <location>
        <begin position="365"/>
        <end position="382"/>
    </location>
</feature>
<dbReference type="CDD" id="cd01389">
    <property type="entry name" value="HMG-box_ROX1-like"/>
    <property type="match status" value="1"/>
</dbReference>
<feature type="region of interest" description="Disordered" evidence="4">
    <location>
        <begin position="505"/>
        <end position="597"/>
    </location>
</feature>
<feature type="chain" id="PRO_5042119771" description="HMG box domain-containing protein" evidence="5">
    <location>
        <begin position="22"/>
        <end position="630"/>
    </location>
</feature>
<dbReference type="SMART" id="SM00398">
    <property type="entry name" value="HMG"/>
    <property type="match status" value="1"/>
</dbReference>
<keyword evidence="8" id="KW-1185">Reference proteome</keyword>
<feature type="compositionally biased region" description="Low complexity" evidence="4">
    <location>
        <begin position="249"/>
        <end position="262"/>
    </location>
</feature>
<feature type="compositionally biased region" description="Polar residues" evidence="4">
    <location>
        <begin position="532"/>
        <end position="554"/>
    </location>
</feature>
<feature type="compositionally biased region" description="Low complexity" evidence="4">
    <location>
        <begin position="297"/>
        <end position="314"/>
    </location>
</feature>
<dbReference type="GO" id="GO:0001228">
    <property type="term" value="F:DNA-binding transcription activator activity, RNA polymerase II-specific"/>
    <property type="evidence" value="ECO:0007669"/>
    <property type="project" value="TreeGrafter"/>
</dbReference>
<feature type="region of interest" description="Disordered" evidence="4">
    <location>
        <begin position="361"/>
        <end position="382"/>
    </location>
</feature>
<feature type="compositionally biased region" description="Basic and acidic residues" evidence="4">
    <location>
        <begin position="193"/>
        <end position="214"/>
    </location>
</feature>
<dbReference type="Proteomes" id="UP001201163">
    <property type="component" value="Unassembled WGS sequence"/>
</dbReference>
<dbReference type="SUPFAM" id="SSF47095">
    <property type="entry name" value="HMG-box"/>
    <property type="match status" value="1"/>
</dbReference>
<evidence type="ECO:0000256" key="1">
    <source>
        <dbReference type="ARBA" id="ARBA00023125"/>
    </source>
</evidence>
<dbReference type="Pfam" id="PF00505">
    <property type="entry name" value="HMG_box"/>
    <property type="match status" value="1"/>
</dbReference>
<dbReference type="PROSITE" id="PS50118">
    <property type="entry name" value="HMG_BOX_2"/>
    <property type="match status" value="1"/>
</dbReference>
<dbReference type="Gene3D" id="1.10.30.10">
    <property type="entry name" value="High mobility group box domain"/>
    <property type="match status" value="1"/>
</dbReference>
<reference evidence="7" key="1">
    <citation type="submission" date="2022-01" db="EMBL/GenBank/DDBJ databases">
        <title>Comparative genomics reveals a dynamic genome evolution in the ectomycorrhizal milk-cap (Lactarius) mushrooms.</title>
        <authorList>
            <consortium name="DOE Joint Genome Institute"/>
            <person name="Lebreton A."/>
            <person name="Tang N."/>
            <person name="Kuo A."/>
            <person name="LaButti K."/>
            <person name="Drula E."/>
            <person name="Barry K."/>
            <person name="Clum A."/>
            <person name="Lipzen A."/>
            <person name="Mousain D."/>
            <person name="Ng V."/>
            <person name="Wang R."/>
            <person name="Wang X."/>
            <person name="Dai Y."/>
            <person name="Henrissat B."/>
            <person name="Grigoriev I.V."/>
            <person name="Guerin-Laguette A."/>
            <person name="Yu F."/>
            <person name="Martin F.M."/>
        </authorList>
    </citation>
    <scope>NUCLEOTIDE SEQUENCE</scope>
    <source>
        <strain evidence="7">QP</strain>
    </source>
</reference>
<evidence type="ECO:0000256" key="4">
    <source>
        <dbReference type="SAM" id="MobiDB-lite"/>
    </source>
</evidence>
<dbReference type="PANTHER" id="PTHR10270:SF161">
    <property type="entry name" value="SEX-DETERMINING REGION Y PROTEIN"/>
    <property type="match status" value="1"/>
</dbReference>
<evidence type="ECO:0000259" key="6">
    <source>
        <dbReference type="PROSITE" id="PS50118"/>
    </source>
</evidence>
<proteinExistence type="predicted"/>
<evidence type="ECO:0000256" key="2">
    <source>
        <dbReference type="ARBA" id="ARBA00023163"/>
    </source>
</evidence>
<gene>
    <name evidence="7" type="ORF">EDB92DRAFT_399605</name>
</gene>